<organism evidence="1 2">
    <name type="scientific">Corallococcus exercitus</name>
    <dbReference type="NCBI Taxonomy" id="2316736"/>
    <lineage>
        <taxon>Bacteria</taxon>
        <taxon>Pseudomonadati</taxon>
        <taxon>Myxococcota</taxon>
        <taxon>Myxococcia</taxon>
        <taxon>Myxococcales</taxon>
        <taxon>Cystobacterineae</taxon>
        <taxon>Myxococcaceae</taxon>
        <taxon>Corallococcus</taxon>
    </lineage>
</organism>
<evidence type="ECO:0000313" key="1">
    <source>
        <dbReference type="EMBL" id="NOK35574.1"/>
    </source>
</evidence>
<dbReference type="EMBL" id="JABFJV010000117">
    <property type="protein sequence ID" value="NOK35574.1"/>
    <property type="molecule type" value="Genomic_DNA"/>
</dbReference>
<reference evidence="1 2" key="1">
    <citation type="submission" date="2020-05" db="EMBL/GenBank/DDBJ databases">
        <authorList>
            <person name="Whitworth D."/>
        </authorList>
    </citation>
    <scope>NUCLEOTIDE SEQUENCE [LARGE SCALE GENOMIC DNA]</scope>
    <source>
        <strain evidence="1 2">AB043B</strain>
    </source>
</reference>
<keyword evidence="2" id="KW-1185">Reference proteome</keyword>
<accession>A0A7Y4NSJ0</accession>
<sequence length="235" mass="25299">MLSLTAACVSDPIIIRADAPQAPAVRPAPAKVEAQEAVKQVAAPNELPALEEDAPQVPDAMPSPAEVTAEEATDEVVIPKGWSWVTSPQGKFGVAFPSTPNVKERLLKTPAGNATAIIYSVPIGKNGGSMGVVVAQSIHVTNGLTADEVMRRAFAKTMADYTLTQLSEERVIVNGARGSGETFPGIDIEAIQTSSRMRVSLRIIMVHERLYQLLYLRDGEKTEPFQQFVSTFELQ</sequence>
<dbReference type="RefSeq" id="WP_171436263.1">
    <property type="nucleotide sequence ID" value="NZ_JABFJV010000117.1"/>
</dbReference>
<proteinExistence type="predicted"/>
<comment type="caution">
    <text evidence="1">The sequence shown here is derived from an EMBL/GenBank/DDBJ whole genome shotgun (WGS) entry which is preliminary data.</text>
</comment>
<evidence type="ECO:0000313" key="2">
    <source>
        <dbReference type="Proteomes" id="UP000563426"/>
    </source>
</evidence>
<name>A0A7Y4NSJ0_9BACT</name>
<dbReference type="AlphaFoldDB" id="A0A7Y4NSJ0"/>
<dbReference type="Proteomes" id="UP000563426">
    <property type="component" value="Unassembled WGS sequence"/>
</dbReference>
<protein>
    <submittedName>
        <fullName evidence="1">Uncharacterized protein</fullName>
    </submittedName>
</protein>
<gene>
    <name evidence="1" type="ORF">HMI49_20445</name>
</gene>